<evidence type="ECO:0000313" key="2">
    <source>
        <dbReference type="Proteomes" id="UP000076871"/>
    </source>
</evidence>
<dbReference type="InParanoid" id="A0A165BWD9"/>
<dbReference type="GeneID" id="63820405"/>
<sequence length="157" mass="17925">YPIMISQVNSADEQRVVRWSTKGYTMHSGFVVPDDWRFSTIVQFRAIDYGMELCELKLNVSPASVTMISELPFTLELYRLRQSTPLDSTSLNYRNKPPRVSKIASVQIDSTSGGSWHRTFACKMDEVLSFEIACQPPVDKESCRVEWWQNKSHPASG</sequence>
<evidence type="ECO:0008006" key="3">
    <source>
        <dbReference type="Google" id="ProtNLM"/>
    </source>
</evidence>
<gene>
    <name evidence="1" type="ORF">LAESUDRAFT_629066</name>
</gene>
<dbReference type="OrthoDB" id="3350619at2759"/>
<dbReference type="AlphaFoldDB" id="A0A165BWD9"/>
<feature type="non-terminal residue" evidence="1">
    <location>
        <position position="1"/>
    </location>
</feature>
<organism evidence="1 2">
    <name type="scientific">Laetiporus sulphureus 93-53</name>
    <dbReference type="NCBI Taxonomy" id="1314785"/>
    <lineage>
        <taxon>Eukaryota</taxon>
        <taxon>Fungi</taxon>
        <taxon>Dikarya</taxon>
        <taxon>Basidiomycota</taxon>
        <taxon>Agaricomycotina</taxon>
        <taxon>Agaricomycetes</taxon>
        <taxon>Polyporales</taxon>
        <taxon>Laetiporus</taxon>
    </lineage>
</organism>
<accession>A0A165BWD9</accession>
<feature type="non-terminal residue" evidence="1">
    <location>
        <position position="157"/>
    </location>
</feature>
<evidence type="ECO:0000313" key="1">
    <source>
        <dbReference type="EMBL" id="KZT01771.1"/>
    </source>
</evidence>
<dbReference type="Proteomes" id="UP000076871">
    <property type="component" value="Unassembled WGS sequence"/>
</dbReference>
<protein>
    <recommendedName>
        <fullName evidence="3">Ubiquitin 3 binding protein But2 C-terminal domain-containing protein</fullName>
    </recommendedName>
</protein>
<name>A0A165BWD9_9APHY</name>
<proteinExistence type="predicted"/>
<reference evidence="1 2" key="1">
    <citation type="journal article" date="2016" name="Mol. Biol. Evol.">
        <title>Comparative Genomics of Early-Diverging Mushroom-Forming Fungi Provides Insights into the Origins of Lignocellulose Decay Capabilities.</title>
        <authorList>
            <person name="Nagy L.G."/>
            <person name="Riley R."/>
            <person name="Tritt A."/>
            <person name="Adam C."/>
            <person name="Daum C."/>
            <person name="Floudas D."/>
            <person name="Sun H."/>
            <person name="Yadav J.S."/>
            <person name="Pangilinan J."/>
            <person name="Larsson K.H."/>
            <person name="Matsuura K."/>
            <person name="Barry K."/>
            <person name="Labutti K."/>
            <person name="Kuo R."/>
            <person name="Ohm R.A."/>
            <person name="Bhattacharya S.S."/>
            <person name="Shirouzu T."/>
            <person name="Yoshinaga Y."/>
            <person name="Martin F.M."/>
            <person name="Grigoriev I.V."/>
            <person name="Hibbett D.S."/>
        </authorList>
    </citation>
    <scope>NUCLEOTIDE SEQUENCE [LARGE SCALE GENOMIC DNA]</scope>
    <source>
        <strain evidence="1 2">93-53</strain>
    </source>
</reference>
<keyword evidence="2" id="KW-1185">Reference proteome</keyword>
<dbReference type="RefSeq" id="XP_040759511.1">
    <property type="nucleotide sequence ID" value="XM_040903374.1"/>
</dbReference>
<dbReference type="EMBL" id="KV427659">
    <property type="protein sequence ID" value="KZT01771.1"/>
    <property type="molecule type" value="Genomic_DNA"/>
</dbReference>